<dbReference type="EMBL" id="LC168164">
    <property type="protein sequence ID" value="BAV39361.1"/>
    <property type="molecule type" value="Genomic_DNA"/>
</dbReference>
<name>A0A1B4XX26_9CAUD</name>
<sequence>MENRFKHLEKTETLKYDWENNLLKRSLPVRAFTNRLTSGLILACEVILVESMKPLQRLREWYSI</sequence>
<accession>A0A1B4XX26</accession>
<reference evidence="1 2" key="1">
    <citation type="submission" date="2016-07" db="EMBL/GenBank/DDBJ databases">
        <title>Characterization of three bacteriophages infecting bacteria isolated from shrimp culture pond water.</title>
        <authorList>
            <person name="Khoa H.V."/>
        </authorList>
    </citation>
    <scope>NUCLEOTIDE SEQUENCE [LARGE SCALE GENOMIC DNA]</scope>
</reference>
<organism evidence="1 2">
    <name type="scientific">Tenacibaculum phage pT24</name>
    <dbReference type="NCBI Taxonomy" id="1880590"/>
    <lineage>
        <taxon>Viruses</taxon>
        <taxon>Duplodnaviria</taxon>
        <taxon>Heunggongvirae</taxon>
        <taxon>Uroviricota</taxon>
        <taxon>Caudoviricetes</taxon>
        <taxon>Kungbxnavirus</taxon>
        <taxon>Kungbxnavirus pT24</taxon>
    </lineage>
</organism>
<gene>
    <name evidence="1" type="ORF">BPT24_241</name>
</gene>
<evidence type="ECO:0000313" key="2">
    <source>
        <dbReference type="Proteomes" id="UP000224877"/>
    </source>
</evidence>
<evidence type="ECO:0000313" key="1">
    <source>
        <dbReference type="EMBL" id="BAV39361.1"/>
    </source>
</evidence>
<proteinExistence type="predicted"/>
<keyword evidence="2" id="KW-1185">Reference proteome</keyword>
<protein>
    <submittedName>
        <fullName evidence="1">Uncharacterized protein</fullName>
    </submittedName>
</protein>
<dbReference type="Proteomes" id="UP000224877">
    <property type="component" value="Segment"/>
</dbReference>